<comment type="caution">
    <text evidence="1">The sequence shown here is derived from an EMBL/GenBank/DDBJ whole genome shotgun (WGS) entry which is preliminary data.</text>
</comment>
<name>A0A8J7RL91_9BACT</name>
<dbReference type="Proteomes" id="UP000673975">
    <property type="component" value="Unassembled WGS sequence"/>
</dbReference>
<dbReference type="AlphaFoldDB" id="A0A8J7RL91"/>
<dbReference type="RefSeq" id="WP_210512844.1">
    <property type="nucleotide sequence ID" value="NZ_JAFIDN010000010.1"/>
</dbReference>
<keyword evidence="2" id="KW-1185">Reference proteome</keyword>
<dbReference type="EMBL" id="JAFIDN010000010">
    <property type="protein sequence ID" value="MBP3193387.1"/>
    <property type="molecule type" value="Genomic_DNA"/>
</dbReference>
<evidence type="ECO:0000313" key="1">
    <source>
        <dbReference type="EMBL" id="MBP3193387.1"/>
    </source>
</evidence>
<gene>
    <name evidence="1" type="ORF">NATSA_11980</name>
</gene>
<protein>
    <submittedName>
        <fullName evidence="1">Uncharacterized protein</fullName>
    </submittedName>
</protein>
<organism evidence="1 2">
    <name type="scientific">Natronogracilivirga saccharolytica</name>
    <dbReference type="NCBI Taxonomy" id="2812953"/>
    <lineage>
        <taxon>Bacteria</taxon>
        <taxon>Pseudomonadati</taxon>
        <taxon>Balneolota</taxon>
        <taxon>Balneolia</taxon>
        <taxon>Balneolales</taxon>
        <taxon>Cyclonatronaceae</taxon>
        <taxon>Natronogracilivirga</taxon>
    </lineage>
</organism>
<proteinExistence type="predicted"/>
<accession>A0A8J7RL91</accession>
<sequence>MVLLPAISIARFAGGSGTEQDPYQIETRDQLQAMADSANLDRHFIHIADIDASDTGNWNESKGFEPIGTYGENFCSTCFGGSFDASGLSSGVFIYRIEAGAYVISRKMMFVK</sequence>
<reference evidence="1" key="1">
    <citation type="submission" date="2021-02" db="EMBL/GenBank/DDBJ databases">
        <title>Natronogracilivirga saccharolytica gen. nov. sp. nov. a new anaerobic, haloalkiliphilic carbohydrate-fermenting bacterium from soda lake and proposing of Cyclonatronumiaceae fam. nov. in the phylum Balneolaeota.</title>
        <authorList>
            <person name="Zhilina T.N."/>
            <person name="Sorokin D.Y."/>
            <person name="Zavarzina D.G."/>
            <person name="Toshchakov S.V."/>
            <person name="Kublanov I.V."/>
        </authorList>
    </citation>
    <scope>NUCLEOTIDE SEQUENCE</scope>
    <source>
        <strain evidence="1">Z-1702</strain>
    </source>
</reference>
<evidence type="ECO:0000313" key="2">
    <source>
        <dbReference type="Proteomes" id="UP000673975"/>
    </source>
</evidence>